<keyword evidence="4" id="KW-0460">Magnesium</keyword>
<dbReference type="Proteomes" id="UP000781173">
    <property type="component" value="Unassembled WGS sequence"/>
</dbReference>
<dbReference type="GO" id="GO:0005525">
    <property type="term" value="F:GTP binding"/>
    <property type="evidence" value="ECO:0007669"/>
    <property type="project" value="InterPro"/>
</dbReference>
<dbReference type="InterPro" id="IPR023192">
    <property type="entry name" value="TGS-like_dom_sf"/>
</dbReference>
<dbReference type="GO" id="GO:0043023">
    <property type="term" value="F:ribosomal large subunit binding"/>
    <property type="evidence" value="ECO:0007669"/>
    <property type="project" value="UniProtKB-UniRule"/>
</dbReference>
<keyword evidence="2 5" id="KW-0547">Nucleotide-binding</keyword>
<comment type="similarity">
    <text evidence="5">Belongs to the TRAFAC class OBG-HflX-like GTPase superfamily. OBG GTPase family. YchF/OLA1 subfamily.</text>
</comment>
<dbReference type="Gene3D" id="3.40.50.300">
    <property type="entry name" value="P-loop containing nucleotide triphosphate hydrolases"/>
    <property type="match status" value="1"/>
</dbReference>
<reference evidence="7" key="1">
    <citation type="journal article" date="2022" name="ISME J.">
        <title>A general approach to explore prokaryotic protein glycosylation reveals the unique surface layer modulation of an anammox bacterium.</title>
        <authorList>
            <person name="Pabst M."/>
            <person name="Grouzdev D.S."/>
            <person name="Lawson C.E."/>
            <person name="Kleikamp H.B.C."/>
            <person name="de Ram C."/>
            <person name="Louwen R."/>
            <person name="Lin Y.M."/>
            <person name="Lucker S."/>
            <person name="van Loosdrecht M.C.M."/>
            <person name="Laureni M."/>
        </authorList>
    </citation>
    <scope>NUCLEOTIDE SEQUENCE</scope>
    <source>
        <strain evidence="7">BROCD043</strain>
    </source>
</reference>
<dbReference type="InterPro" id="IPR041706">
    <property type="entry name" value="YchF_N"/>
</dbReference>
<dbReference type="InterPro" id="IPR027417">
    <property type="entry name" value="P-loop_NTPase"/>
</dbReference>
<dbReference type="Pfam" id="PF06071">
    <property type="entry name" value="YchF-GTPase_C"/>
    <property type="match status" value="1"/>
</dbReference>
<evidence type="ECO:0000259" key="6">
    <source>
        <dbReference type="PROSITE" id="PS51710"/>
    </source>
</evidence>
<dbReference type="GO" id="GO:0046872">
    <property type="term" value="F:metal ion binding"/>
    <property type="evidence" value="ECO:0007669"/>
    <property type="project" value="UniProtKB-KW"/>
</dbReference>
<dbReference type="CDD" id="cd04867">
    <property type="entry name" value="TGS_YchF_OLA1"/>
    <property type="match status" value="1"/>
</dbReference>
<dbReference type="InterPro" id="IPR006073">
    <property type="entry name" value="GTP-bd"/>
</dbReference>
<dbReference type="SUPFAM" id="SSF52540">
    <property type="entry name" value="P-loop containing nucleoside triphosphate hydrolases"/>
    <property type="match status" value="1"/>
</dbReference>
<dbReference type="Pfam" id="PF01926">
    <property type="entry name" value="MMR_HSR1"/>
    <property type="match status" value="1"/>
</dbReference>
<dbReference type="HAMAP" id="MF_00944">
    <property type="entry name" value="YchF_OLA1_ATPase"/>
    <property type="match status" value="1"/>
</dbReference>
<dbReference type="FunFam" id="3.10.20.30:FF:000001">
    <property type="entry name" value="Ribosome-binding ATPase YchF"/>
    <property type="match status" value="1"/>
</dbReference>
<dbReference type="GO" id="GO:0016887">
    <property type="term" value="F:ATP hydrolysis activity"/>
    <property type="evidence" value="ECO:0007669"/>
    <property type="project" value="UniProtKB-UniRule"/>
</dbReference>
<dbReference type="InterPro" id="IPR031167">
    <property type="entry name" value="G_OBG"/>
</dbReference>
<evidence type="ECO:0000313" key="7">
    <source>
        <dbReference type="EMBL" id="MBW7953247.1"/>
    </source>
</evidence>
<dbReference type="CDD" id="cd01900">
    <property type="entry name" value="YchF"/>
    <property type="match status" value="1"/>
</dbReference>
<keyword evidence="1" id="KW-0479">Metal-binding</keyword>
<feature type="domain" description="OBG-type G" evidence="6">
    <location>
        <begin position="3"/>
        <end position="257"/>
    </location>
</feature>
<accession>A0A952AJI1</accession>
<dbReference type="EMBL" id="JACFOF010000001">
    <property type="protein sequence ID" value="MBW7953247.1"/>
    <property type="molecule type" value="Genomic_DNA"/>
</dbReference>
<dbReference type="PANTHER" id="PTHR23305">
    <property type="entry name" value="OBG GTPASE FAMILY"/>
    <property type="match status" value="1"/>
</dbReference>
<name>A0A952AJI1_9BACT</name>
<protein>
    <recommendedName>
        <fullName evidence="5">Ribosome-binding ATPase YchF</fullName>
    </recommendedName>
</protein>
<dbReference type="InterPro" id="IPR012676">
    <property type="entry name" value="TGS-like"/>
</dbReference>
<evidence type="ECO:0000256" key="4">
    <source>
        <dbReference type="ARBA" id="ARBA00022842"/>
    </source>
</evidence>
<dbReference type="Gene3D" id="1.10.150.300">
    <property type="entry name" value="TGS-like domain"/>
    <property type="match status" value="1"/>
</dbReference>
<dbReference type="InterPro" id="IPR012675">
    <property type="entry name" value="Beta-grasp_dom_sf"/>
</dbReference>
<comment type="caution">
    <text evidence="7">The sequence shown here is derived from an EMBL/GenBank/DDBJ whole genome shotgun (WGS) entry which is preliminary data.</text>
</comment>
<evidence type="ECO:0000256" key="5">
    <source>
        <dbReference type="HAMAP-Rule" id="MF_00944"/>
    </source>
</evidence>
<evidence type="ECO:0000256" key="3">
    <source>
        <dbReference type="ARBA" id="ARBA00022840"/>
    </source>
</evidence>
<dbReference type="SUPFAM" id="SSF81271">
    <property type="entry name" value="TGS-like"/>
    <property type="match status" value="1"/>
</dbReference>
<evidence type="ECO:0000313" key="8">
    <source>
        <dbReference type="Proteomes" id="UP000781173"/>
    </source>
</evidence>
<dbReference type="GO" id="GO:0005524">
    <property type="term" value="F:ATP binding"/>
    <property type="evidence" value="ECO:0007669"/>
    <property type="project" value="UniProtKB-UniRule"/>
</dbReference>
<proteinExistence type="inferred from homology"/>
<keyword evidence="3 5" id="KW-0067">ATP-binding</keyword>
<dbReference type="PROSITE" id="PS51710">
    <property type="entry name" value="G_OBG"/>
    <property type="match status" value="1"/>
</dbReference>
<dbReference type="AlphaFoldDB" id="A0A952AJI1"/>
<evidence type="ECO:0000256" key="2">
    <source>
        <dbReference type="ARBA" id="ARBA00022741"/>
    </source>
</evidence>
<dbReference type="PIRSF" id="PIRSF006641">
    <property type="entry name" value="CHP00092"/>
    <property type="match status" value="1"/>
</dbReference>
<dbReference type="GO" id="GO:0005737">
    <property type="term" value="C:cytoplasm"/>
    <property type="evidence" value="ECO:0007669"/>
    <property type="project" value="TreeGrafter"/>
</dbReference>
<dbReference type="InterPro" id="IPR004396">
    <property type="entry name" value="ATPase_YchF/OLA1"/>
</dbReference>
<sequence length="363" mass="40488">MSLSIGIVGLPNVGKSTLFNALTAQQIAAENYPFCTIDPNVGIVPVPEPRLEILANICESKNIVPAVVEFFDIAGIVKGAHQGEGLGNEFLKHIGNTDCIIHVIRDFVDEKVIHVENDVNAIRDKEIIETELILKDLDTVYKRLTGLEKQLRAGMVKQDFVDHVHTLRETLESGKLAMTLSVDPDNLGLFTLRKQLMLLTDKPMIYVLNTRDHLTIQDLDDKRDKLSIPKTAQLIAVDIKLEYELSQLSQLERLEFMNEYGIEATGLEMLIRSAYASLGLISFFTAGKKEVRAWSLVKGSKAPVAAGVIHSDFEDHFIRAEVCSYDDFVKSGGWLKAKEAGKMRLEGKDYIVNEGDVIVFHHS</sequence>
<comment type="function">
    <text evidence="5">ATPase that binds to both the 70S ribosome and the 50S ribosomal subunit in a nucleotide-independent manner.</text>
</comment>
<evidence type="ECO:0000256" key="1">
    <source>
        <dbReference type="ARBA" id="ARBA00022723"/>
    </source>
</evidence>
<organism evidence="7 8">
    <name type="scientific">Candidatus Dojkabacteria bacterium</name>
    <dbReference type="NCBI Taxonomy" id="2099670"/>
    <lineage>
        <taxon>Bacteria</taxon>
        <taxon>Candidatus Dojkabacteria</taxon>
    </lineage>
</organism>
<dbReference type="PRINTS" id="PR00326">
    <property type="entry name" value="GTP1OBG"/>
</dbReference>
<feature type="binding site" evidence="5">
    <location>
        <begin position="12"/>
        <end position="17"/>
    </location>
    <ligand>
        <name>ATP</name>
        <dbReference type="ChEBI" id="CHEBI:30616"/>
    </ligand>
</feature>
<dbReference type="PANTHER" id="PTHR23305:SF18">
    <property type="entry name" value="OBG-TYPE G DOMAIN-CONTAINING PROTEIN"/>
    <property type="match status" value="1"/>
</dbReference>
<gene>
    <name evidence="5 7" type="primary">ychF</name>
    <name evidence="7" type="ORF">H3C67_00460</name>
</gene>
<dbReference type="InterPro" id="IPR013029">
    <property type="entry name" value="YchF_C"/>
</dbReference>
<dbReference type="NCBIfam" id="TIGR00092">
    <property type="entry name" value="redox-regulated ATPase YchF"/>
    <property type="match status" value="1"/>
</dbReference>
<dbReference type="Gene3D" id="3.10.20.30">
    <property type="match status" value="1"/>
</dbReference>